<dbReference type="KEGG" id="ddz:DSYM_11540"/>
<sequence length="75" mass="8371">MLTKVAPFDPDARCCWECTHGGKPSKCKTIICAVDGNIVFRLVPGHCPAFCENERAVAQRRRRAARLVKTVFPAR</sequence>
<evidence type="ECO:0000313" key="2">
    <source>
        <dbReference type="Proteomes" id="UP000662914"/>
    </source>
</evidence>
<dbReference type="Proteomes" id="UP000662914">
    <property type="component" value="Chromosome"/>
</dbReference>
<gene>
    <name evidence="1" type="ORF">DSYM_11540</name>
</gene>
<proteinExistence type="predicted"/>
<evidence type="ECO:0000313" key="1">
    <source>
        <dbReference type="EMBL" id="BBO20455.1"/>
    </source>
</evidence>
<dbReference type="AlphaFoldDB" id="A0A809R7Z0"/>
<dbReference type="EMBL" id="AP021857">
    <property type="protein sequence ID" value="BBO20455.1"/>
    <property type="molecule type" value="Genomic_DNA"/>
</dbReference>
<reference evidence="1" key="1">
    <citation type="journal article" name="DNA Res.">
        <title>The physiological potential of anammox bacteria as revealed by their core genome structure.</title>
        <authorList>
            <person name="Okubo T."/>
            <person name="Toyoda A."/>
            <person name="Fukuhara K."/>
            <person name="Uchiyama I."/>
            <person name="Harigaya Y."/>
            <person name="Kuroiwa M."/>
            <person name="Suzuki T."/>
            <person name="Murakami Y."/>
            <person name="Suwa Y."/>
            <person name="Takami H."/>
        </authorList>
    </citation>
    <scope>NUCLEOTIDE SEQUENCE</scope>
    <source>
        <strain evidence="1">317325-3</strain>
    </source>
</reference>
<protein>
    <submittedName>
        <fullName evidence="1">Uncharacterized protein</fullName>
    </submittedName>
</protein>
<accession>A0A809R7Z0</accession>
<organism evidence="1 2">
    <name type="scientific">Candidatus Desulfobacillus denitrificans</name>
    <dbReference type="NCBI Taxonomy" id="2608985"/>
    <lineage>
        <taxon>Bacteria</taxon>
        <taxon>Pseudomonadati</taxon>
        <taxon>Pseudomonadota</taxon>
        <taxon>Betaproteobacteria</taxon>
        <taxon>Candidatus Desulfobacillus</taxon>
    </lineage>
</organism>
<name>A0A809R7Z0_9PROT</name>